<feature type="domain" description="YqaJ viral recombinase" evidence="1">
    <location>
        <begin position="46"/>
        <end position="181"/>
    </location>
</feature>
<sequence>MTKTTDIRDQMREIIYSTPQASVLEEAHVERWMDRVLENEPDRALWHCIRLQGSGGSEVGPLSKSLRGEANNFTSAHQICAGKLCIIPPGKGDEHTRRGQVLEDLVRDVFETQMEAKGFKLERLTEERERDIENKENDKYFWMRSSLDEFYRVTYPDGKTTEKWVVDFKCPSPDMMAKYVSDCTKIMEQTEAETELGYVIPRGETRRACGWDKEPEFDDYIYQLHHYREDADIKGVEVDRTVLAVFDYMRASMTMFDVEYDPEVVAGIVEASEFYWNEFVLKGQVPPPEKKQVIDPEHIDDEIKEAAANFVKYKTVESQFKDKSATVRARIEDELAGVGSLGDNVLSLSGANVKSDIVPDEDLAYNRLLELGMSEEKIDQLRKPGNYDTTKVKKLWHELISEFGILEESVTNGDKPGVQSAMLNIRELREKVPQKKKGAFDEKKLRDTLLSFGEDANCFFKEELKTEQARGKNAERDLLKDQVLDRMEEIEDLLSRPEPAMDPSPIG</sequence>
<evidence type="ECO:0000313" key="3">
    <source>
        <dbReference type="Proteomes" id="UP000015347"/>
    </source>
</evidence>
<gene>
    <name evidence="2" type="ORF">Salmuc_02122</name>
</gene>
<dbReference type="STRING" id="1123237.Salmuc_02122"/>
<evidence type="ECO:0000313" key="2">
    <source>
        <dbReference type="EMBL" id="EPX83514.1"/>
    </source>
</evidence>
<dbReference type="SUPFAM" id="SSF52980">
    <property type="entry name" value="Restriction endonuclease-like"/>
    <property type="match status" value="1"/>
</dbReference>
<dbReference type="AlphaFoldDB" id="S9SBB2"/>
<dbReference type="OrthoDB" id="8690190at2"/>
<evidence type="ECO:0000259" key="1">
    <source>
        <dbReference type="Pfam" id="PF09588"/>
    </source>
</evidence>
<proteinExistence type="predicted"/>
<dbReference type="Pfam" id="PF09588">
    <property type="entry name" value="YqaJ"/>
    <property type="match status" value="1"/>
</dbReference>
<dbReference type="RefSeq" id="WP_020041254.1">
    <property type="nucleotide sequence ID" value="NZ_KE557274.1"/>
</dbReference>
<dbReference type="InterPro" id="IPR011335">
    <property type="entry name" value="Restrct_endonuc-II-like"/>
</dbReference>
<dbReference type="Proteomes" id="UP000015347">
    <property type="component" value="Unassembled WGS sequence"/>
</dbReference>
<dbReference type="Gene3D" id="3.90.320.10">
    <property type="match status" value="1"/>
</dbReference>
<protein>
    <recommendedName>
        <fullName evidence="1">YqaJ viral recombinase domain-containing protein</fullName>
    </recommendedName>
</protein>
<dbReference type="EMBL" id="APVH01000015">
    <property type="protein sequence ID" value="EPX83514.1"/>
    <property type="molecule type" value="Genomic_DNA"/>
</dbReference>
<name>S9SBB2_9RHOB</name>
<dbReference type="InterPro" id="IPR011604">
    <property type="entry name" value="PDDEXK-like_dom_sf"/>
</dbReference>
<organism evidence="2 3">
    <name type="scientific">Salipiger mucosus DSM 16094</name>
    <dbReference type="NCBI Taxonomy" id="1123237"/>
    <lineage>
        <taxon>Bacteria</taxon>
        <taxon>Pseudomonadati</taxon>
        <taxon>Pseudomonadota</taxon>
        <taxon>Alphaproteobacteria</taxon>
        <taxon>Rhodobacterales</taxon>
        <taxon>Roseobacteraceae</taxon>
        <taxon>Salipiger</taxon>
    </lineage>
</organism>
<dbReference type="HOGENOM" id="CLU_537341_0_0_5"/>
<dbReference type="eggNOG" id="ENOG5032K4Y">
    <property type="taxonomic scope" value="Bacteria"/>
</dbReference>
<dbReference type="InterPro" id="IPR019080">
    <property type="entry name" value="YqaJ_viral_recombinase"/>
</dbReference>
<keyword evidence="3" id="KW-1185">Reference proteome</keyword>
<comment type="caution">
    <text evidence="2">The sequence shown here is derived from an EMBL/GenBank/DDBJ whole genome shotgun (WGS) entry which is preliminary data.</text>
</comment>
<accession>S9SBB2</accession>
<reference evidence="3" key="1">
    <citation type="journal article" date="2014" name="Stand. Genomic Sci.">
        <title>Genome sequence of the exopolysaccharide-producing Salipiger mucosus type strain (DSM 16094(T)), a moderately halophilic member of the Roseobacter clade.</title>
        <authorList>
            <person name="Riedel T."/>
            <person name="Spring S."/>
            <person name="Fiebig A."/>
            <person name="Petersen J."/>
            <person name="Kyrpides N.C."/>
            <person name="Goker M."/>
            <person name="Klenk H.P."/>
        </authorList>
    </citation>
    <scope>NUCLEOTIDE SEQUENCE [LARGE SCALE GENOMIC DNA]</scope>
    <source>
        <strain evidence="3">DSM 16094</strain>
    </source>
</reference>